<evidence type="ECO:0000313" key="2">
    <source>
        <dbReference type="EMBL" id="ADZ82974.1"/>
    </source>
</evidence>
<evidence type="ECO:0000313" key="3">
    <source>
        <dbReference type="Proteomes" id="UP000008467"/>
    </source>
</evidence>
<reference evidence="2 3" key="1">
    <citation type="journal article" date="2011" name="J. Bacteriol.">
        <title>Complete genome sequence of the cellulose-degrading bacterium Cellulosilyticum lentocellum.</title>
        <authorList>
            <consortium name="US DOE Joint Genome Institute"/>
            <person name="Miller D.A."/>
            <person name="Suen G."/>
            <person name="Bruce D."/>
            <person name="Copeland A."/>
            <person name="Cheng J.F."/>
            <person name="Detter C."/>
            <person name="Goodwin L.A."/>
            <person name="Han C.S."/>
            <person name="Hauser L.J."/>
            <person name="Land M.L."/>
            <person name="Lapidus A."/>
            <person name="Lucas S."/>
            <person name="Meincke L."/>
            <person name="Pitluck S."/>
            <person name="Tapia R."/>
            <person name="Teshima H."/>
            <person name="Woyke T."/>
            <person name="Fox B.G."/>
            <person name="Angert E.R."/>
            <person name="Currie C.R."/>
        </authorList>
    </citation>
    <scope>NUCLEOTIDE SEQUENCE [LARGE SCALE GENOMIC DNA]</scope>
    <source>
        <strain evidence="3">ATCC 49066 / DSM 5427 / NCIMB 11756 / RHM5</strain>
    </source>
</reference>
<dbReference type="STRING" id="642492.Clole_1247"/>
<name>F2JGL9_CELLD</name>
<feature type="domain" description="Putative component of 'biosynthetic module'" evidence="1">
    <location>
        <begin position="5"/>
        <end position="223"/>
    </location>
</feature>
<feature type="domain" description="Putative component of 'biosynthetic module'" evidence="1">
    <location>
        <begin position="249"/>
        <end position="494"/>
    </location>
</feature>
<dbReference type="Proteomes" id="UP000008467">
    <property type="component" value="Chromosome"/>
</dbReference>
<dbReference type="HOGENOM" id="CLU_021403_0_0_9"/>
<dbReference type="InterPro" id="IPR025647">
    <property type="entry name" value="YceG_bac"/>
</dbReference>
<dbReference type="Pfam" id="PF14266">
    <property type="entry name" value="YceG_bac"/>
    <property type="match status" value="2"/>
</dbReference>
<dbReference type="eggNOG" id="ENOG5031SB8">
    <property type="taxonomic scope" value="Bacteria"/>
</dbReference>
<proteinExistence type="predicted"/>
<organism evidence="2 3">
    <name type="scientific">Cellulosilyticum lentocellum (strain ATCC 49066 / DSM 5427 / NCIMB 11756 / RHM5)</name>
    <name type="common">Clostridium lentocellum</name>
    <dbReference type="NCBI Taxonomy" id="642492"/>
    <lineage>
        <taxon>Bacteria</taxon>
        <taxon>Bacillati</taxon>
        <taxon>Bacillota</taxon>
        <taxon>Clostridia</taxon>
        <taxon>Lachnospirales</taxon>
        <taxon>Cellulosilyticaceae</taxon>
        <taxon>Cellulosilyticum</taxon>
    </lineage>
</organism>
<keyword evidence="3" id="KW-1185">Reference proteome</keyword>
<sequence>MRENNYFCQLIGIANASSYNDTLALIHHKLSEPHKGIIFDREIPKPNDRSLIDAILNELTRMRIGAFASEDINLTSSQTLNAKIRQALDPVIALAIQKERFANETIRNNFIAKLMIWCNVYVDELDFSGKEPPKCLFYGSIKKHEFYFLMLLAHIGIDVLYFNPTGDTLIDTLDENNLCQKVILGPTTQQILPLMEHVEKGVVVEKVTTFARKATNELEQTLYNDTGIYKPWQFSDGTTRPIIMDSVIEDTLTYWNEPARLRPGFKTSQKTVYTPIFFSKISGVYNDHNEYFSLVDKLKSANKCVFYETTQLTSVGYGQTRSIQYHNMQGQGIPQNTAQYNQQDLYSLAFCLNPDKTINRTTVKEHVLYKKLLTLRGEIQEFILAKLEEVFSPSNTAFFNFPITDKERLRLMAAIFTAEDSLLNLIDGYDFTADVPKVILYLNSRDTFNTDDAMLLGLLRTIGLDIVILSPNGANNIELVISDKFINQIKLEEFVYDLPLKAPAKKGSFFSKLFR</sequence>
<evidence type="ECO:0000259" key="1">
    <source>
        <dbReference type="Pfam" id="PF14266"/>
    </source>
</evidence>
<dbReference type="KEGG" id="cle:Clole_1247"/>
<dbReference type="AlphaFoldDB" id="F2JGL9"/>
<gene>
    <name evidence="2" type="ordered locus">Clole_1247</name>
</gene>
<dbReference type="EMBL" id="CP002582">
    <property type="protein sequence ID" value="ADZ82974.1"/>
    <property type="molecule type" value="Genomic_DNA"/>
</dbReference>
<protein>
    <recommendedName>
        <fullName evidence="1">Putative component of 'biosynthetic module' domain-containing protein</fullName>
    </recommendedName>
</protein>
<accession>F2JGL9</accession>